<dbReference type="AlphaFoldDB" id="A0A2K3MNR1"/>
<organism evidence="2 3">
    <name type="scientific">Trifolium pratense</name>
    <name type="common">Red clover</name>
    <dbReference type="NCBI Taxonomy" id="57577"/>
    <lineage>
        <taxon>Eukaryota</taxon>
        <taxon>Viridiplantae</taxon>
        <taxon>Streptophyta</taxon>
        <taxon>Embryophyta</taxon>
        <taxon>Tracheophyta</taxon>
        <taxon>Spermatophyta</taxon>
        <taxon>Magnoliopsida</taxon>
        <taxon>eudicotyledons</taxon>
        <taxon>Gunneridae</taxon>
        <taxon>Pentapetalae</taxon>
        <taxon>rosids</taxon>
        <taxon>fabids</taxon>
        <taxon>Fabales</taxon>
        <taxon>Fabaceae</taxon>
        <taxon>Papilionoideae</taxon>
        <taxon>50 kb inversion clade</taxon>
        <taxon>NPAAA clade</taxon>
        <taxon>Hologalegina</taxon>
        <taxon>IRL clade</taxon>
        <taxon>Trifolieae</taxon>
        <taxon>Trifolium</taxon>
    </lineage>
</organism>
<feature type="chain" id="PRO_5014343117" evidence="1">
    <location>
        <begin position="16"/>
        <end position="142"/>
    </location>
</feature>
<accession>A0A2K3MNR1</accession>
<dbReference type="EMBL" id="ASHM01010584">
    <property type="protein sequence ID" value="PNX92428.1"/>
    <property type="molecule type" value="Genomic_DNA"/>
</dbReference>
<feature type="signal peptide" evidence="1">
    <location>
        <begin position="1"/>
        <end position="15"/>
    </location>
</feature>
<evidence type="ECO:0000313" key="3">
    <source>
        <dbReference type="Proteomes" id="UP000236291"/>
    </source>
</evidence>
<protein>
    <submittedName>
        <fullName evidence="2">Uncharacterized protein</fullName>
    </submittedName>
</protein>
<evidence type="ECO:0000313" key="2">
    <source>
        <dbReference type="EMBL" id="PNX92428.1"/>
    </source>
</evidence>
<sequence length="142" mass="15437">MVGCVMALMVLPTFCFWLQCQCGGFGARNHLCMENETISYFTLRTNTENLAQLLRTCFLKHNISSTTTMVHWNAHGGVGMIMNVDGSSIGNPGVSGFGGNTCADFLAKIGACNPEAYSRKVVPPDETSLLLLVDASEIFYSR</sequence>
<keyword evidence="1" id="KW-0732">Signal</keyword>
<gene>
    <name evidence="2" type="ORF">L195_g015564</name>
</gene>
<name>A0A2K3MNR1_TRIPR</name>
<comment type="caution">
    <text evidence="2">The sequence shown here is derived from an EMBL/GenBank/DDBJ whole genome shotgun (WGS) entry which is preliminary data.</text>
</comment>
<reference evidence="2 3" key="1">
    <citation type="journal article" date="2014" name="Am. J. Bot.">
        <title>Genome assembly and annotation for red clover (Trifolium pratense; Fabaceae).</title>
        <authorList>
            <person name="Istvanek J."/>
            <person name="Jaros M."/>
            <person name="Krenek A."/>
            <person name="Repkova J."/>
        </authorList>
    </citation>
    <scope>NUCLEOTIDE SEQUENCE [LARGE SCALE GENOMIC DNA]</scope>
    <source>
        <strain evidence="3">cv. Tatra</strain>
        <tissue evidence="2">Young leaves</tissue>
    </source>
</reference>
<dbReference type="Proteomes" id="UP000236291">
    <property type="component" value="Unassembled WGS sequence"/>
</dbReference>
<evidence type="ECO:0000256" key="1">
    <source>
        <dbReference type="SAM" id="SignalP"/>
    </source>
</evidence>
<reference evidence="2 3" key="2">
    <citation type="journal article" date="2017" name="Front. Plant Sci.">
        <title>Gene Classification and Mining of Molecular Markers Useful in Red Clover (Trifolium pratense) Breeding.</title>
        <authorList>
            <person name="Istvanek J."/>
            <person name="Dluhosova J."/>
            <person name="Dluhos P."/>
            <person name="Patkova L."/>
            <person name="Nedelnik J."/>
            <person name="Repkova J."/>
        </authorList>
    </citation>
    <scope>NUCLEOTIDE SEQUENCE [LARGE SCALE GENOMIC DNA]</scope>
    <source>
        <strain evidence="3">cv. Tatra</strain>
        <tissue evidence="2">Young leaves</tissue>
    </source>
</reference>
<proteinExistence type="predicted"/>